<evidence type="ECO:0000256" key="1">
    <source>
        <dbReference type="ARBA" id="ARBA00001946"/>
    </source>
</evidence>
<evidence type="ECO:0000313" key="14">
    <source>
        <dbReference type="Proteomes" id="UP000236910"/>
    </source>
</evidence>
<comment type="pathway">
    <text evidence="2">Metabolic intermediate biosynthesis; 1-deoxy-D-xylulose 5-phosphate biosynthesis; 1-deoxy-D-xylulose 5-phosphate from D-glyceraldehyde 3-phosphate and pyruvate: step 1/1.</text>
</comment>
<dbReference type="GO" id="GO:0008661">
    <property type="term" value="F:1-deoxy-D-xylulose-5-phosphate synthase activity"/>
    <property type="evidence" value="ECO:0007669"/>
    <property type="project" value="UniProtKB-EC"/>
</dbReference>
<dbReference type="PANTHER" id="PTHR43322">
    <property type="entry name" value="1-D-DEOXYXYLULOSE 5-PHOSPHATE SYNTHASE-RELATED"/>
    <property type="match status" value="1"/>
</dbReference>
<comment type="similarity">
    <text evidence="3">Belongs to the transketolase family. DXPS subfamily.</text>
</comment>
<name>A0A2J6X5J0_9BACT</name>
<evidence type="ECO:0000259" key="12">
    <source>
        <dbReference type="SMART" id="SM00861"/>
    </source>
</evidence>
<dbReference type="EMBL" id="PNIX01000273">
    <property type="protein sequence ID" value="PMP81886.1"/>
    <property type="molecule type" value="Genomic_DNA"/>
</dbReference>
<dbReference type="Proteomes" id="UP000236910">
    <property type="component" value="Unassembled WGS sequence"/>
</dbReference>
<dbReference type="Gene3D" id="3.40.50.970">
    <property type="match status" value="2"/>
</dbReference>
<dbReference type="InterPro" id="IPR005477">
    <property type="entry name" value="Dxylulose-5-P_synthase"/>
</dbReference>
<gene>
    <name evidence="13" type="primary">dxs</name>
    <name evidence="13" type="ORF">C0175_04645</name>
</gene>
<dbReference type="Pfam" id="PF02779">
    <property type="entry name" value="Transket_pyr"/>
    <property type="match status" value="1"/>
</dbReference>
<comment type="cofactor">
    <cofactor evidence="1">
        <name>Mg(2+)</name>
        <dbReference type="ChEBI" id="CHEBI:18420"/>
    </cofactor>
</comment>
<reference evidence="13 14" key="1">
    <citation type="submission" date="2018-01" db="EMBL/GenBank/DDBJ databases">
        <title>Metagenomic assembled genomes from two thermal pools in the Uzon Caldera, Kamchatka, Russia.</title>
        <authorList>
            <person name="Wilkins L."/>
            <person name="Ettinger C."/>
        </authorList>
    </citation>
    <scope>NUCLEOTIDE SEQUENCE [LARGE SCALE GENOMIC DNA]</scope>
    <source>
        <strain evidence="13">ARK-10</strain>
    </source>
</reference>
<evidence type="ECO:0000256" key="6">
    <source>
        <dbReference type="ARBA" id="ARBA00022679"/>
    </source>
</evidence>
<evidence type="ECO:0000256" key="3">
    <source>
        <dbReference type="ARBA" id="ARBA00011081"/>
    </source>
</evidence>
<keyword evidence="9" id="KW-0784">Thiamine biosynthesis</keyword>
<accession>A0A2J6X5J0</accession>
<keyword evidence="6" id="KW-0808">Transferase</keyword>
<dbReference type="GO" id="GO:0009228">
    <property type="term" value="P:thiamine biosynthetic process"/>
    <property type="evidence" value="ECO:0007669"/>
    <property type="project" value="UniProtKB-KW"/>
</dbReference>
<organism evidence="13 14">
    <name type="scientific">Caldisericum exile</name>
    <dbReference type="NCBI Taxonomy" id="693075"/>
    <lineage>
        <taxon>Bacteria</taxon>
        <taxon>Pseudomonadati</taxon>
        <taxon>Caldisericota/Cryosericota group</taxon>
        <taxon>Caldisericota</taxon>
        <taxon>Caldisericia</taxon>
        <taxon>Caldisericales</taxon>
        <taxon>Caldisericaceae</taxon>
        <taxon>Caldisericum</taxon>
    </lineage>
</organism>
<dbReference type="Pfam" id="PF13292">
    <property type="entry name" value="DXP_synthase_N"/>
    <property type="match status" value="1"/>
</dbReference>
<keyword evidence="11" id="KW-0414">Isoprene biosynthesis</keyword>
<evidence type="ECO:0000256" key="9">
    <source>
        <dbReference type="ARBA" id="ARBA00022977"/>
    </source>
</evidence>
<dbReference type="EC" id="2.2.1.7" evidence="5"/>
<dbReference type="Gene3D" id="3.40.50.920">
    <property type="match status" value="1"/>
</dbReference>
<dbReference type="NCBIfam" id="NF003933">
    <property type="entry name" value="PRK05444.2-2"/>
    <property type="match status" value="1"/>
</dbReference>
<keyword evidence="7" id="KW-0479">Metal-binding</keyword>
<proteinExistence type="inferred from homology"/>
<evidence type="ECO:0000256" key="10">
    <source>
        <dbReference type="ARBA" id="ARBA00023052"/>
    </source>
</evidence>
<evidence type="ECO:0000256" key="5">
    <source>
        <dbReference type="ARBA" id="ARBA00013150"/>
    </source>
</evidence>
<dbReference type="PANTHER" id="PTHR43322:SF5">
    <property type="entry name" value="1-DEOXY-D-XYLULOSE-5-PHOSPHATE SYNTHASE, CHLOROPLASTIC"/>
    <property type="match status" value="1"/>
</dbReference>
<dbReference type="GO" id="GO:0016114">
    <property type="term" value="P:terpenoid biosynthetic process"/>
    <property type="evidence" value="ECO:0007669"/>
    <property type="project" value="InterPro"/>
</dbReference>
<dbReference type="GO" id="GO:0005829">
    <property type="term" value="C:cytosol"/>
    <property type="evidence" value="ECO:0007669"/>
    <property type="project" value="TreeGrafter"/>
</dbReference>
<keyword evidence="10" id="KW-0786">Thiamine pyrophosphate</keyword>
<dbReference type="AlphaFoldDB" id="A0A2J6X5J0"/>
<evidence type="ECO:0000256" key="8">
    <source>
        <dbReference type="ARBA" id="ARBA00022842"/>
    </source>
</evidence>
<dbReference type="CDD" id="cd07033">
    <property type="entry name" value="TPP_PYR_DXS_TK_like"/>
    <property type="match status" value="1"/>
</dbReference>
<comment type="caution">
    <text evidence="13">The sequence shown here is derived from an EMBL/GenBank/DDBJ whole genome shotgun (WGS) entry which is preliminary data.</text>
</comment>
<dbReference type="InterPro" id="IPR009014">
    <property type="entry name" value="Transketo_C/PFOR_II"/>
</dbReference>
<feature type="non-terminal residue" evidence="13">
    <location>
        <position position="484"/>
    </location>
</feature>
<feature type="non-terminal residue" evidence="13">
    <location>
        <position position="1"/>
    </location>
</feature>
<protein>
    <recommendedName>
        <fullName evidence="5">1-deoxy-D-xylulose-5-phosphate synthase</fullName>
        <ecNumber evidence="5">2.2.1.7</ecNumber>
    </recommendedName>
</protein>
<dbReference type="SUPFAM" id="SSF52922">
    <property type="entry name" value="TK C-terminal domain-like"/>
    <property type="match status" value="1"/>
</dbReference>
<dbReference type="InterPro" id="IPR033248">
    <property type="entry name" value="Transketolase_C"/>
</dbReference>
<evidence type="ECO:0000256" key="7">
    <source>
        <dbReference type="ARBA" id="ARBA00022723"/>
    </source>
</evidence>
<evidence type="ECO:0000256" key="4">
    <source>
        <dbReference type="ARBA" id="ARBA00011738"/>
    </source>
</evidence>
<dbReference type="SUPFAM" id="SSF52518">
    <property type="entry name" value="Thiamin diphosphate-binding fold (THDP-binding)"/>
    <property type="match status" value="2"/>
</dbReference>
<dbReference type="SMART" id="SM00861">
    <property type="entry name" value="Transket_pyr"/>
    <property type="match status" value="1"/>
</dbReference>
<dbReference type="GO" id="GO:0046872">
    <property type="term" value="F:metal ion binding"/>
    <property type="evidence" value="ECO:0007669"/>
    <property type="project" value="UniProtKB-KW"/>
</dbReference>
<evidence type="ECO:0000256" key="2">
    <source>
        <dbReference type="ARBA" id="ARBA00004980"/>
    </source>
</evidence>
<comment type="subunit">
    <text evidence="4">Homodimer.</text>
</comment>
<evidence type="ECO:0000313" key="13">
    <source>
        <dbReference type="EMBL" id="PMP81886.1"/>
    </source>
</evidence>
<dbReference type="GO" id="GO:0019288">
    <property type="term" value="P:isopentenyl diphosphate biosynthetic process, methylerythritol 4-phosphate pathway"/>
    <property type="evidence" value="ECO:0007669"/>
    <property type="project" value="TreeGrafter"/>
</dbReference>
<evidence type="ECO:0000256" key="11">
    <source>
        <dbReference type="ARBA" id="ARBA00023229"/>
    </source>
</evidence>
<keyword evidence="8" id="KW-0460">Magnesium</keyword>
<dbReference type="UniPathway" id="UPA00064">
    <property type="reaction ID" value="UER00091"/>
</dbReference>
<feature type="domain" description="Transketolase-like pyrimidine-binding" evidence="12">
    <location>
        <begin position="199"/>
        <end position="361"/>
    </location>
</feature>
<dbReference type="InterPro" id="IPR005475">
    <property type="entry name" value="Transketolase-like_Pyr-bd"/>
</dbReference>
<sequence>PLESPYDTFIAGHASTSLALALGFVIARRLKKEDYDIVTLIGDGALTGGEAYEGLNNLGHLGEKVVIVLNDNGMSISRNVGAISRYLTRIRTSKSYIIMKRLLGSNFARKIKLALKELLLPNIIFEEFGFTYIGPVDGHDLNELIETFNRIKNLNVPVVVHVVTKKGYGYKLSEESPDKFHSAEPFEPESGRFVSETQRTFSEVFGRTLVELAEKDKRIFAITAAMPDGTKTNYIKEKFPERFVDVGIAEQCEVTSAAALAKEGFKPFVAIYSTFLQRALDQLIHDVSLLSLPVVFAIDRAGIVSDDGPTHQGIFDIAYLSFIPHFVVAAPKDAFELRGLMSLALESDIPFAIRYPKDFAQDGFSKRFVLSIGKAEIVESGSDLTIITLGPVFFEALKALDHFKSNGYSVGLINAIFAKPFDEELILNEALKSKKVITVEDGIKRGGFGESLKAFLSNYGIKVENIAIDNFIPEQGKREDLLKK</sequence>
<dbReference type="Pfam" id="PF02780">
    <property type="entry name" value="Transketolase_C"/>
    <property type="match status" value="1"/>
</dbReference>
<dbReference type="InterPro" id="IPR029061">
    <property type="entry name" value="THDP-binding"/>
</dbReference>
<dbReference type="NCBIfam" id="TIGR00204">
    <property type="entry name" value="dxs"/>
    <property type="match status" value="1"/>
</dbReference>